<feature type="region of interest" description="Disordered" evidence="1">
    <location>
        <begin position="194"/>
        <end position="228"/>
    </location>
</feature>
<dbReference type="PaxDb" id="35128-Thaps21309"/>
<accession>B8BUK0</accession>
<dbReference type="GeneID" id="7444665"/>
<keyword evidence="3" id="KW-1185">Reference proteome</keyword>
<gene>
    <name evidence="2" type="ORF">THAPSDRAFT_21309</name>
</gene>
<feature type="compositionally biased region" description="Polar residues" evidence="1">
    <location>
        <begin position="211"/>
        <end position="222"/>
    </location>
</feature>
<dbReference type="KEGG" id="tps:THAPSDRAFT_21309"/>
<dbReference type="AlphaFoldDB" id="B8BUK0"/>
<protein>
    <submittedName>
        <fullName evidence="2">Uncharacterized protein</fullName>
    </submittedName>
</protein>
<dbReference type="InParanoid" id="B8BUK0"/>
<name>B8BUK0_THAPS</name>
<evidence type="ECO:0000313" key="2">
    <source>
        <dbReference type="EMBL" id="EED95301.1"/>
    </source>
</evidence>
<organism evidence="2 3">
    <name type="scientific">Thalassiosira pseudonana</name>
    <name type="common">Marine diatom</name>
    <name type="synonym">Cyclotella nana</name>
    <dbReference type="NCBI Taxonomy" id="35128"/>
    <lineage>
        <taxon>Eukaryota</taxon>
        <taxon>Sar</taxon>
        <taxon>Stramenopiles</taxon>
        <taxon>Ochrophyta</taxon>
        <taxon>Bacillariophyta</taxon>
        <taxon>Coscinodiscophyceae</taxon>
        <taxon>Thalassiosirophycidae</taxon>
        <taxon>Thalassiosirales</taxon>
        <taxon>Thalassiosiraceae</taxon>
        <taxon>Thalassiosira</taxon>
    </lineage>
</organism>
<evidence type="ECO:0000313" key="3">
    <source>
        <dbReference type="Proteomes" id="UP000001449"/>
    </source>
</evidence>
<dbReference type="RefSeq" id="XP_002287858.1">
    <property type="nucleotide sequence ID" value="XM_002287822.1"/>
</dbReference>
<reference evidence="2 3" key="2">
    <citation type="journal article" date="2008" name="Nature">
        <title>The Phaeodactylum genome reveals the evolutionary history of diatom genomes.</title>
        <authorList>
            <person name="Bowler C."/>
            <person name="Allen A.E."/>
            <person name="Badger J.H."/>
            <person name="Grimwood J."/>
            <person name="Jabbari K."/>
            <person name="Kuo A."/>
            <person name="Maheswari U."/>
            <person name="Martens C."/>
            <person name="Maumus F."/>
            <person name="Otillar R.P."/>
            <person name="Rayko E."/>
            <person name="Salamov A."/>
            <person name="Vandepoele K."/>
            <person name="Beszteri B."/>
            <person name="Gruber A."/>
            <person name="Heijde M."/>
            <person name="Katinka M."/>
            <person name="Mock T."/>
            <person name="Valentin K."/>
            <person name="Verret F."/>
            <person name="Berges J.A."/>
            <person name="Brownlee C."/>
            <person name="Cadoret J.P."/>
            <person name="Chiovitti A."/>
            <person name="Choi C.J."/>
            <person name="Coesel S."/>
            <person name="De Martino A."/>
            <person name="Detter J.C."/>
            <person name="Durkin C."/>
            <person name="Falciatore A."/>
            <person name="Fournet J."/>
            <person name="Haruta M."/>
            <person name="Huysman M.J."/>
            <person name="Jenkins B.D."/>
            <person name="Jiroutova K."/>
            <person name="Jorgensen R.E."/>
            <person name="Joubert Y."/>
            <person name="Kaplan A."/>
            <person name="Kroger N."/>
            <person name="Kroth P.G."/>
            <person name="La Roche J."/>
            <person name="Lindquist E."/>
            <person name="Lommer M."/>
            <person name="Martin-Jezequel V."/>
            <person name="Lopez P.J."/>
            <person name="Lucas S."/>
            <person name="Mangogna M."/>
            <person name="McGinnis K."/>
            <person name="Medlin L.K."/>
            <person name="Montsant A."/>
            <person name="Oudot-Le Secq M.P."/>
            <person name="Napoli C."/>
            <person name="Obornik M."/>
            <person name="Parker M.S."/>
            <person name="Petit J.L."/>
            <person name="Porcel B.M."/>
            <person name="Poulsen N."/>
            <person name="Robison M."/>
            <person name="Rychlewski L."/>
            <person name="Rynearson T.A."/>
            <person name="Schmutz J."/>
            <person name="Shapiro H."/>
            <person name="Siaut M."/>
            <person name="Stanley M."/>
            <person name="Sussman M.R."/>
            <person name="Taylor A.R."/>
            <person name="Vardi A."/>
            <person name="von Dassow P."/>
            <person name="Vyverman W."/>
            <person name="Willis A."/>
            <person name="Wyrwicz L.S."/>
            <person name="Rokhsar D.S."/>
            <person name="Weissenbach J."/>
            <person name="Armbrust E.V."/>
            <person name="Green B.R."/>
            <person name="Van de Peer Y."/>
            <person name="Grigoriev I.V."/>
        </authorList>
    </citation>
    <scope>NUCLEOTIDE SEQUENCE [LARGE SCALE GENOMIC DNA]</scope>
    <source>
        <strain evidence="2 3">CCMP1335</strain>
    </source>
</reference>
<reference evidence="2 3" key="1">
    <citation type="journal article" date="2004" name="Science">
        <title>The genome of the diatom Thalassiosira pseudonana: ecology, evolution, and metabolism.</title>
        <authorList>
            <person name="Armbrust E.V."/>
            <person name="Berges J.A."/>
            <person name="Bowler C."/>
            <person name="Green B.R."/>
            <person name="Martinez D."/>
            <person name="Putnam N.H."/>
            <person name="Zhou S."/>
            <person name="Allen A.E."/>
            <person name="Apt K.E."/>
            <person name="Bechner M."/>
            <person name="Brzezinski M.A."/>
            <person name="Chaal B.K."/>
            <person name="Chiovitti A."/>
            <person name="Davis A.K."/>
            <person name="Demarest M.S."/>
            <person name="Detter J.C."/>
            <person name="Glavina T."/>
            <person name="Goodstein D."/>
            <person name="Hadi M.Z."/>
            <person name="Hellsten U."/>
            <person name="Hildebrand M."/>
            <person name="Jenkins B.D."/>
            <person name="Jurka J."/>
            <person name="Kapitonov V.V."/>
            <person name="Kroger N."/>
            <person name="Lau W.W."/>
            <person name="Lane T.W."/>
            <person name="Larimer F.W."/>
            <person name="Lippmeier J.C."/>
            <person name="Lucas S."/>
            <person name="Medina M."/>
            <person name="Montsant A."/>
            <person name="Obornik M."/>
            <person name="Parker M.S."/>
            <person name="Palenik B."/>
            <person name="Pazour G.J."/>
            <person name="Richardson P.M."/>
            <person name="Rynearson T.A."/>
            <person name="Saito M.A."/>
            <person name="Schwartz D.C."/>
            <person name="Thamatrakoln K."/>
            <person name="Valentin K."/>
            <person name="Vardi A."/>
            <person name="Wilkerson F.P."/>
            <person name="Rokhsar D.S."/>
        </authorList>
    </citation>
    <scope>NUCLEOTIDE SEQUENCE [LARGE SCALE GENOMIC DNA]</scope>
    <source>
        <strain evidence="2 3">CCMP1335</strain>
    </source>
</reference>
<evidence type="ECO:0000256" key="1">
    <source>
        <dbReference type="SAM" id="MobiDB-lite"/>
    </source>
</evidence>
<dbReference type="eggNOG" id="ENOG502TA0H">
    <property type="taxonomic scope" value="Eukaryota"/>
</dbReference>
<dbReference type="HOGENOM" id="CLU_570516_0_0_1"/>
<proteinExistence type="predicted"/>
<dbReference type="Proteomes" id="UP000001449">
    <property type="component" value="Chromosome 2"/>
</dbReference>
<feature type="region of interest" description="Disordered" evidence="1">
    <location>
        <begin position="453"/>
        <end position="479"/>
    </location>
</feature>
<feature type="compositionally biased region" description="Low complexity" evidence="1">
    <location>
        <begin position="453"/>
        <end position="462"/>
    </location>
</feature>
<sequence>MSSSGNANNATDTDPSLSPATVKNKILAPIKDFKFNFVGVTHRLRRGKFQSRIYKHNKEYNLATDAAFAYDAAYRVFNFKPPNHDATPKPEGGYPLTAELEGASYVFDWLSLPEDEKTTDITDRLNFHAPLDFREARKEELARRLLNPNDDSGIITETELAQRVRKEVFVMAKLAVASTPDVYVCGKRASDYDCGTKTANPDARKRKKSKTNAAFNRENISSGGELPRQQYWNSQQQSTNFMSHGEYVGMLPSQGPGGYHPDMPASYQMGSFNNNRPGRLNHNIASSMEQIRADEQRVLMTRYHLDQQLREWSMLNVGPTNAIERSQLTNQMMHNRMMSTQASQSLSPPLRNLGMSSMNNHHPASMSMHPHPISSSMHMNNGAHELHEMERRYMLSQSEIQQGPTVGEMNHLRPLATRGSGGDVQYGGGLSQYYPQQQHTPGMIQLLAMQSTNTPHTTSTNSVKGAGEGGGGTTSDSPK</sequence>
<dbReference type="EMBL" id="CM000639">
    <property type="protein sequence ID" value="EED95301.1"/>
    <property type="molecule type" value="Genomic_DNA"/>
</dbReference>